<feature type="transmembrane region" description="Helical" evidence="1">
    <location>
        <begin position="70"/>
        <end position="94"/>
    </location>
</feature>
<dbReference type="AlphaFoldDB" id="A0A2T9YDJ1"/>
<evidence type="ECO:0000313" key="2">
    <source>
        <dbReference type="EMBL" id="PVU90402.1"/>
    </source>
</evidence>
<keyword evidence="1" id="KW-1133">Transmembrane helix</keyword>
<sequence>MGDNILQIPVKTRSVNSNNTSTKSIILNIPDSSINSEDISVKLAQENDLEAQAIMRYVAGRIKSTNNKFYIINMVCLFVIFITVLCVSLIAKSLQKKYKLIIICITVPTFILFMIFNFYIKSRRVKKLVEYENTVFKRRSAKDRKTSTRRTNLNPEKINKGGNTYLYKERA</sequence>
<gene>
    <name evidence="2" type="ORF">BB561_004902</name>
</gene>
<keyword evidence="1" id="KW-0472">Membrane</keyword>
<evidence type="ECO:0000256" key="1">
    <source>
        <dbReference type="SAM" id="Phobius"/>
    </source>
</evidence>
<evidence type="ECO:0000313" key="3">
    <source>
        <dbReference type="Proteomes" id="UP000245383"/>
    </source>
</evidence>
<organism evidence="2 3">
    <name type="scientific">Smittium simulii</name>
    <dbReference type="NCBI Taxonomy" id="133385"/>
    <lineage>
        <taxon>Eukaryota</taxon>
        <taxon>Fungi</taxon>
        <taxon>Fungi incertae sedis</taxon>
        <taxon>Zoopagomycota</taxon>
        <taxon>Kickxellomycotina</taxon>
        <taxon>Harpellomycetes</taxon>
        <taxon>Harpellales</taxon>
        <taxon>Legeriomycetaceae</taxon>
        <taxon>Smittium</taxon>
    </lineage>
</organism>
<proteinExistence type="predicted"/>
<keyword evidence="3" id="KW-1185">Reference proteome</keyword>
<accession>A0A2T9YDJ1</accession>
<reference evidence="2 3" key="1">
    <citation type="journal article" date="2018" name="MBio">
        <title>Comparative Genomics Reveals the Core Gene Toolbox for the Fungus-Insect Symbiosis.</title>
        <authorList>
            <person name="Wang Y."/>
            <person name="Stata M."/>
            <person name="Wang W."/>
            <person name="Stajich J.E."/>
            <person name="White M.M."/>
            <person name="Moncalvo J.M."/>
        </authorList>
    </citation>
    <scope>NUCLEOTIDE SEQUENCE [LARGE SCALE GENOMIC DNA]</scope>
    <source>
        <strain evidence="2 3">SWE-8-4</strain>
    </source>
</reference>
<protein>
    <submittedName>
        <fullName evidence="2">Uncharacterized protein</fullName>
    </submittedName>
</protein>
<comment type="caution">
    <text evidence="2">The sequence shown here is derived from an EMBL/GenBank/DDBJ whole genome shotgun (WGS) entry which is preliminary data.</text>
</comment>
<keyword evidence="1" id="KW-0812">Transmembrane</keyword>
<dbReference type="Proteomes" id="UP000245383">
    <property type="component" value="Unassembled WGS sequence"/>
</dbReference>
<name>A0A2T9YDJ1_9FUNG</name>
<dbReference type="OrthoDB" id="10575603at2759"/>
<dbReference type="EMBL" id="MBFR01000260">
    <property type="protein sequence ID" value="PVU90402.1"/>
    <property type="molecule type" value="Genomic_DNA"/>
</dbReference>
<feature type="transmembrane region" description="Helical" evidence="1">
    <location>
        <begin position="100"/>
        <end position="120"/>
    </location>
</feature>